<dbReference type="PRINTS" id="PR01259">
    <property type="entry name" value="NACAEXCHNGR"/>
</dbReference>
<keyword evidence="12" id="KW-0112">Calmodulin-binding</keyword>
<dbReference type="GO" id="GO:0042383">
    <property type="term" value="C:sarcolemma"/>
    <property type="evidence" value="ECO:0007669"/>
    <property type="project" value="TreeGrafter"/>
</dbReference>
<feature type="transmembrane region" description="Helical" evidence="20">
    <location>
        <begin position="669"/>
        <end position="691"/>
    </location>
</feature>
<evidence type="ECO:0000256" key="8">
    <source>
        <dbReference type="ARBA" id="ARBA00022723"/>
    </source>
</evidence>
<gene>
    <name evidence="22" type="primary">Cre-ncx-3</name>
    <name evidence="22" type="ORF">CRE_11054</name>
</gene>
<dbReference type="GO" id="GO:0005432">
    <property type="term" value="F:calcium:sodium antiporter activity"/>
    <property type="evidence" value="ECO:0007669"/>
    <property type="project" value="InterPro"/>
</dbReference>
<keyword evidence="17" id="KW-0325">Glycoprotein</keyword>
<dbReference type="InterPro" id="IPR004836">
    <property type="entry name" value="Na_Ca_Ex"/>
</dbReference>
<feature type="transmembrane region" description="Helical" evidence="20">
    <location>
        <begin position="124"/>
        <end position="148"/>
    </location>
</feature>
<proteinExistence type="inferred from homology"/>
<evidence type="ECO:0000256" key="15">
    <source>
        <dbReference type="ARBA" id="ARBA00023065"/>
    </source>
</evidence>
<evidence type="ECO:0000256" key="10">
    <source>
        <dbReference type="ARBA" id="ARBA00022737"/>
    </source>
</evidence>
<feature type="transmembrane region" description="Helical" evidence="20">
    <location>
        <begin position="203"/>
        <end position="223"/>
    </location>
</feature>
<organism evidence="23">
    <name type="scientific">Caenorhabditis remanei</name>
    <name type="common">Caenorhabditis vulgaris</name>
    <dbReference type="NCBI Taxonomy" id="31234"/>
    <lineage>
        <taxon>Eukaryota</taxon>
        <taxon>Metazoa</taxon>
        <taxon>Ecdysozoa</taxon>
        <taxon>Nematoda</taxon>
        <taxon>Chromadorea</taxon>
        <taxon>Rhabditida</taxon>
        <taxon>Rhabditina</taxon>
        <taxon>Rhabditomorpha</taxon>
        <taxon>Rhabditoidea</taxon>
        <taxon>Rhabditidae</taxon>
        <taxon>Peloderinae</taxon>
        <taxon>Caenorhabditis</taxon>
    </lineage>
</organism>
<dbReference type="InterPro" id="IPR003644">
    <property type="entry name" value="Calx_beta"/>
</dbReference>
<keyword evidence="3" id="KW-0813">Transport</keyword>
<keyword evidence="16 20" id="KW-0472">Membrane</keyword>
<dbReference type="Pfam" id="PF01699">
    <property type="entry name" value="Na_Ca_ex"/>
    <property type="match status" value="2"/>
</dbReference>
<dbReference type="GO" id="GO:0005516">
    <property type="term" value="F:calmodulin binding"/>
    <property type="evidence" value="ECO:0007669"/>
    <property type="project" value="UniProtKB-KW"/>
</dbReference>
<dbReference type="InParanoid" id="E3M593"/>
<feature type="transmembrane region" description="Helical" evidence="20">
    <location>
        <begin position="820"/>
        <end position="842"/>
    </location>
</feature>
<reference evidence="22" key="1">
    <citation type="submission" date="2007-07" db="EMBL/GenBank/DDBJ databases">
        <title>PCAP assembly of the Caenorhabditis remanei genome.</title>
        <authorList>
            <consortium name="The Caenorhabditis remanei Sequencing Consortium"/>
            <person name="Wilson R.K."/>
        </authorList>
    </citation>
    <scope>NUCLEOTIDE SEQUENCE [LARGE SCALE GENOMIC DNA]</scope>
    <source>
        <strain evidence="22">PB4641</strain>
    </source>
</reference>
<keyword evidence="18" id="KW-0739">Sodium transport</keyword>
<evidence type="ECO:0000313" key="23">
    <source>
        <dbReference type="Proteomes" id="UP000008281"/>
    </source>
</evidence>
<evidence type="ECO:0000256" key="5">
    <source>
        <dbReference type="ARBA" id="ARBA00022475"/>
    </source>
</evidence>
<evidence type="ECO:0000256" key="12">
    <source>
        <dbReference type="ARBA" id="ARBA00022860"/>
    </source>
</evidence>
<keyword evidence="10" id="KW-0677">Repeat</keyword>
<dbReference type="OrthoDB" id="418484at2759"/>
<evidence type="ECO:0000256" key="1">
    <source>
        <dbReference type="ARBA" id="ARBA00004651"/>
    </source>
</evidence>
<dbReference type="GO" id="GO:0098794">
    <property type="term" value="C:postsynapse"/>
    <property type="evidence" value="ECO:0007669"/>
    <property type="project" value="TreeGrafter"/>
</dbReference>
<comment type="subcellular location">
    <subcellularLocation>
        <location evidence="1">Cell membrane</location>
        <topology evidence="1">Multi-pass membrane protein</topology>
    </subcellularLocation>
</comment>
<evidence type="ECO:0000256" key="14">
    <source>
        <dbReference type="ARBA" id="ARBA00023053"/>
    </source>
</evidence>
<evidence type="ECO:0000256" key="3">
    <source>
        <dbReference type="ARBA" id="ARBA00022448"/>
    </source>
</evidence>
<keyword evidence="14" id="KW-0915">Sodium</keyword>
<feature type="domain" description="Calx-beta" evidence="21">
    <location>
        <begin position="471"/>
        <end position="576"/>
    </location>
</feature>
<dbReference type="Pfam" id="PF03160">
    <property type="entry name" value="Calx-beta"/>
    <property type="match status" value="2"/>
</dbReference>
<dbReference type="InterPro" id="IPR044880">
    <property type="entry name" value="NCX_ion-bd_dom_sf"/>
</dbReference>
<evidence type="ECO:0000256" key="2">
    <source>
        <dbReference type="ARBA" id="ARBA00007489"/>
    </source>
</evidence>
<feature type="transmembrane region" description="Helical" evidence="20">
    <location>
        <begin position="160"/>
        <end position="178"/>
    </location>
</feature>
<dbReference type="InterPro" id="IPR051171">
    <property type="entry name" value="CaCA"/>
</dbReference>
<evidence type="ECO:0000256" key="6">
    <source>
        <dbReference type="ARBA" id="ARBA00022568"/>
    </source>
</evidence>
<dbReference type="GO" id="GO:0098703">
    <property type="term" value="P:calcium ion import across plasma membrane"/>
    <property type="evidence" value="ECO:0007669"/>
    <property type="project" value="TreeGrafter"/>
</dbReference>
<dbReference type="GO" id="GO:0030424">
    <property type="term" value="C:axon"/>
    <property type="evidence" value="ECO:0007669"/>
    <property type="project" value="TreeGrafter"/>
</dbReference>
<dbReference type="HOGENOM" id="CLU_012872_1_0_1"/>
<dbReference type="OMA" id="CMVGLKD"/>
<protein>
    <submittedName>
        <fullName evidence="22">CRE-NCX-3 protein</fullName>
    </submittedName>
</protein>
<evidence type="ECO:0000256" key="4">
    <source>
        <dbReference type="ARBA" id="ARBA00022449"/>
    </source>
</evidence>
<sequence length="847" mass="94391">MSYAANLTCKSGILISALETTPRNALLYLAALFYCFLGIAIAADIFMCSIEQITSATRKVKRQKKVGRLVSKEEEDGDEEQFEYIRIWNPTVANLTLMALGSSAPEILLSIIEIVGNGFKAGDLGPGTIVGSAAFNLFCISAICVFAVGQTTKRIELYRVFVVTAFFGTFAYIWVFLFKVKSVLDLDACFQVLIVITPNVVDVWEAVLTLLFFIILVVLSYSVDVEIWKKKRASDLQEELELAQQDGGKVDDDKPEKLSNEIKKWASTFSLTHEDTNAVVVDSTPSVDTVRRWTRTISATYPSLSEEDQAKLLAYRVSRTMSHDRLYYRIRAIRQLSSSWRKSEEEEVQMIEKQESTDSGNRKKTFVEFSARVYRVDSTDETVSLKIVRKGNMDSKFTVHYSTVNGLAKKDLNFLFKAETLQFNPGELHKTITVKLINASNWRPNDVFYVHLKIQDEDEDAKIRLGACNIARVKMPDESAMMLGGPLVEFVKPNYVVKENAGYARSFISRKGGKLKDPLRIRYETEDVTAKQGEDYTSVKDGIIVFEGQEYEKYIDIDIIDDKMDEKDEAFIIELLKVEEGDVSIGTRRKATITIISDDNVLKNITNVHKLMGHYMRQLRPGKATWKEQILNAVSVNAGDLANATVSDCILHALAFPWKFAFAFLPPPTIFYGYPCFIVALVAIGLVTAVVGDVASIFGCMVGLKDAVTAITLVALGTSLPDTFASKIAAESDDTADNAVGNVTGSNSVNVFLGLGLPWVIASLYWASKGESFRVDAGDLGFSVTVFMICSVLFLVVLVLRRKLELFGKGELGGPFGPKTLSTLFFVSLWIVYVSLSIWNMYRTDNK</sequence>
<dbReference type="Gene3D" id="2.60.40.2030">
    <property type="match status" value="2"/>
</dbReference>
<dbReference type="EMBL" id="DS268425">
    <property type="protein sequence ID" value="EFO92387.1"/>
    <property type="molecule type" value="Genomic_DNA"/>
</dbReference>
<evidence type="ECO:0000256" key="17">
    <source>
        <dbReference type="ARBA" id="ARBA00023180"/>
    </source>
</evidence>
<evidence type="ECO:0000256" key="11">
    <source>
        <dbReference type="ARBA" id="ARBA00022837"/>
    </source>
</evidence>
<keyword evidence="5" id="KW-1003">Cell membrane</keyword>
<keyword evidence="8" id="KW-0479">Metal-binding</keyword>
<evidence type="ECO:0000256" key="19">
    <source>
        <dbReference type="ARBA" id="ARBA00033667"/>
    </source>
</evidence>
<evidence type="ECO:0000259" key="21">
    <source>
        <dbReference type="SMART" id="SM00237"/>
    </source>
</evidence>
<evidence type="ECO:0000256" key="7">
    <source>
        <dbReference type="ARBA" id="ARBA00022692"/>
    </source>
</evidence>
<dbReference type="SUPFAM" id="SSF141072">
    <property type="entry name" value="CalX-like"/>
    <property type="match status" value="2"/>
</dbReference>
<dbReference type="PANTHER" id="PTHR11878:SF76">
    <property type="entry name" value="CALX-BETA DOMAIN-CONTAINING PROTEIN"/>
    <property type="match status" value="1"/>
</dbReference>
<dbReference type="InterPro" id="IPR038081">
    <property type="entry name" value="CalX-like_sf"/>
</dbReference>
<keyword evidence="23" id="KW-1185">Reference proteome</keyword>
<comment type="catalytic activity">
    <reaction evidence="19">
        <text>Ca(2+)(in) + 3 Na(+)(out) = Ca(2+)(out) + 3 Na(+)(in)</text>
        <dbReference type="Rhea" id="RHEA:69955"/>
        <dbReference type="ChEBI" id="CHEBI:29101"/>
        <dbReference type="ChEBI" id="CHEBI:29108"/>
    </reaction>
</comment>
<dbReference type="PANTHER" id="PTHR11878">
    <property type="entry name" value="SODIUM/CALCIUM EXCHANGER"/>
    <property type="match status" value="1"/>
</dbReference>
<evidence type="ECO:0000256" key="18">
    <source>
        <dbReference type="ARBA" id="ARBA00023201"/>
    </source>
</evidence>
<keyword evidence="11" id="KW-0106">Calcium</keyword>
<feature type="transmembrane region" description="Helical" evidence="20">
    <location>
        <begin position="749"/>
        <end position="768"/>
    </location>
</feature>
<dbReference type="InterPro" id="IPR004837">
    <property type="entry name" value="NaCa_Exmemb"/>
</dbReference>
<dbReference type="GO" id="GO:0046872">
    <property type="term" value="F:metal ion binding"/>
    <property type="evidence" value="ECO:0007669"/>
    <property type="project" value="UniProtKB-KW"/>
</dbReference>
<keyword evidence="13 20" id="KW-1133">Transmembrane helix</keyword>
<dbReference type="GO" id="GO:0007154">
    <property type="term" value="P:cell communication"/>
    <property type="evidence" value="ECO:0007669"/>
    <property type="project" value="InterPro"/>
</dbReference>
<evidence type="ECO:0000256" key="16">
    <source>
        <dbReference type="ARBA" id="ARBA00023136"/>
    </source>
</evidence>
<accession>E3M593</accession>
<name>E3M593_CAERE</name>
<feature type="domain" description="Calx-beta" evidence="21">
    <location>
        <begin position="352"/>
        <end position="453"/>
    </location>
</feature>
<dbReference type="FunCoup" id="E3M593">
    <property type="interactions" value="4"/>
</dbReference>
<comment type="similarity">
    <text evidence="2">Belongs to the Ca(2+):cation antiporter (CaCA) (TC 2.A.19) family. SLC8 subfamily.</text>
</comment>
<keyword evidence="9" id="KW-0732">Signal</keyword>
<dbReference type="Proteomes" id="UP000008281">
    <property type="component" value="Unassembled WGS sequence"/>
</dbReference>
<feature type="transmembrane region" description="Helical" evidence="20">
    <location>
        <begin position="26"/>
        <end position="50"/>
    </location>
</feature>
<evidence type="ECO:0000313" key="22">
    <source>
        <dbReference type="EMBL" id="EFO92387.1"/>
    </source>
</evidence>
<dbReference type="STRING" id="31234.E3M593"/>
<dbReference type="Gene3D" id="1.20.1420.30">
    <property type="entry name" value="NCX, central ion-binding region"/>
    <property type="match status" value="2"/>
</dbReference>
<feature type="transmembrane region" description="Helical" evidence="20">
    <location>
        <begin position="780"/>
        <end position="800"/>
    </location>
</feature>
<keyword evidence="7 20" id="KW-0812">Transmembrane</keyword>
<evidence type="ECO:0000256" key="20">
    <source>
        <dbReference type="SAM" id="Phobius"/>
    </source>
</evidence>
<keyword evidence="15" id="KW-0406">Ion transport</keyword>
<evidence type="ECO:0000256" key="9">
    <source>
        <dbReference type="ARBA" id="ARBA00022729"/>
    </source>
</evidence>
<keyword evidence="6" id="KW-0109">Calcium transport</keyword>
<evidence type="ECO:0000256" key="13">
    <source>
        <dbReference type="ARBA" id="ARBA00022989"/>
    </source>
</evidence>
<keyword evidence="4" id="KW-0050">Antiport</keyword>
<dbReference type="AlphaFoldDB" id="E3M593"/>
<dbReference type="eggNOG" id="KOG1306">
    <property type="taxonomic scope" value="Eukaryota"/>
</dbReference>
<dbReference type="SMART" id="SM00237">
    <property type="entry name" value="Calx_beta"/>
    <property type="match status" value="2"/>
</dbReference>